<gene>
    <name evidence="1" type="ORF">F4820DRAFT_452749</name>
</gene>
<proteinExistence type="predicted"/>
<keyword evidence="2" id="KW-1185">Reference proteome</keyword>
<organism evidence="1 2">
    <name type="scientific">Hypoxylon rubiginosum</name>
    <dbReference type="NCBI Taxonomy" id="110542"/>
    <lineage>
        <taxon>Eukaryota</taxon>
        <taxon>Fungi</taxon>
        <taxon>Dikarya</taxon>
        <taxon>Ascomycota</taxon>
        <taxon>Pezizomycotina</taxon>
        <taxon>Sordariomycetes</taxon>
        <taxon>Xylariomycetidae</taxon>
        <taxon>Xylariales</taxon>
        <taxon>Hypoxylaceae</taxon>
        <taxon>Hypoxylon</taxon>
    </lineage>
</organism>
<protein>
    <submittedName>
        <fullName evidence="1">Uncharacterized protein</fullName>
    </submittedName>
</protein>
<reference evidence="1 2" key="1">
    <citation type="journal article" date="2022" name="New Phytol.">
        <title>Ecological generalism drives hyperdiversity of secondary metabolite gene clusters in xylarialean endophytes.</title>
        <authorList>
            <person name="Franco M.E.E."/>
            <person name="Wisecaver J.H."/>
            <person name="Arnold A.E."/>
            <person name="Ju Y.M."/>
            <person name="Slot J.C."/>
            <person name="Ahrendt S."/>
            <person name="Moore L.P."/>
            <person name="Eastman K.E."/>
            <person name="Scott K."/>
            <person name="Konkel Z."/>
            <person name="Mondo S.J."/>
            <person name="Kuo A."/>
            <person name="Hayes R.D."/>
            <person name="Haridas S."/>
            <person name="Andreopoulos B."/>
            <person name="Riley R."/>
            <person name="LaButti K."/>
            <person name="Pangilinan J."/>
            <person name="Lipzen A."/>
            <person name="Amirebrahimi M."/>
            <person name="Yan J."/>
            <person name="Adam C."/>
            <person name="Keymanesh K."/>
            <person name="Ng V."/>
            <person name="Louie K."/>
            <person name="Northen T."/>
            <person name="Drula E."/>
            <person name="Henrissat B."/>
            <person name="Hsieh H.M."/>
            <person name="Youens-Clark K."/>
            <person name="Lutzoni F."/>
            <person name="Miadlikowska J."/>
            <person name="Eastwood D.C."/>
            <person name="Hamelin R.C."/>
            <person name="Grigoriev I.V."/>
            <person name="U'Ren J.M."/>
        </authorList>
    </citation>
    <scope>NUCLEOTIDE SEQUENCE [LARGE SCALE GENOMIC DNA]</scope>
    <source>
        <strain evidence="1 2">CBS 119005</strain>
    </source>
</reference>
<evidence type="ECO:0000313" key="1">
    <source>
        <dbReference type="EMBL" id="KAI4860603.1"/>
    </source>
</evidence>
<sequence length="335" mass="37356">MRSTAIFSFIVASLARTTYAQNNDFTDDFYGDNFESAFQNFDVGKARLDRKAHAVLAAFSFIMLLPVGAFIVRWESPHCWIVHAVTQCIAYIIYIAAAVLGIKLVDTIRLRPDGASLFYYAHPILGIILLAVLSSQFVLGYLHHLRFKRLQRRTRILQVHIWLGRAAALLGIANGYLGMELAATSGDAHLLYNTGVVMALLVWVIVIIVCAVERRRKRKEAASRLAAAVAAAVAAAAAAEALVEQQRLRRLRQRPSVPPRVTRPSRLPPRAQRTFRPYIRNTDADDPTPPYSLEPEDEPPVYRETVEMTPMKNSEHARAPPPSYSPERETDGGPA</sequence>
<comment type="caution">
    <text evidence="1">The sequence shown here is derived from an EMBL/GenBank/DDBJ whole genome shotgun (WGS) entry which is preliminary data.</text>
</comment>
<dbReference type="Proteomes" id="UP001497700">
    <property type="component" value="Unassembled WGS sequence"/>
</dbReference>
<accession>A0ACB9YML4</accession>
<evidence type="ECO:0000313" key="2">
    <source>
        <dbReference type="Proteomes" id="UP001497700"/>
    </source>
</evidence>
<name>A0ACB9YML4_9PEZI</name>
<dbReference type="EMBL" id="MU393580">
    <property type="protein sequence ID" value="KAI4860603.1"/>
    <property type="molecule type" value="Genomic_DNA"/>
</dbReference>